<accession>Q23198</accession>
<dbReference type="AGR" id="WB:WBGene00012301"/>
<evidence type="ECO:0000313" key="2">
    <source>
        <dbReference type="EMBL" id="CAA93536.1"/>
    </source>
</evidence>
<evidence type="ECO:0000313" key="4">
    <source>
        <dbReference type="WormBase" id="W06D11.3"/>
    </source>
</evidence>
<evidence type="ECO:0000313" key="3">
    <source>
        <dbReference type="Proteomes" id="UP000001940"/>
    </source>
</evidence>
<dbReference type="UCSC" id="W06D11.3">
    <property type="organism name" value="c. elegans"/>
</dbReference>
<organism evidence="2 3">
    <name type="scientific">Caenorhabditis elegans</name>
    <dbReference type="NCBI Taxonomy" id="6239"/>
    <lineage>
        <taxon>Eukaryota</taxon>
        <taxon>Metazoa</taxon>
        <taxon>Ecdysozoa</taxon>
        <taxon>Nematoda</taxon>
        <taxon>Chromadorea</taxon>
        <taxon>Rhabditida</taxon>
        <taxon>Rhabditina</taxon>
        <taxon>Rhabditomorpha</taxon>
        <taxon>Rhabditoidea</taxon>
        <taxon>Rhabditidae</taxon>
        <taxon>Peloderinae</taxon>
        <taxon>Caenorhabditis</taxon>
    </lineage>
</organism>
<dbReference type="STRING" id="6239.W06D11.3.1"/>
<sequence>MVYGLLEDFHGEKPSRIFRLGTKKEKKFQKKDTLRQEVLNSHFLDNLHIYVVRERKLRREERQKRRESKDSSKQHMVTENIETVDAENEQQDGEKIASNTGDAPNITHLVDTSSSDIAGTTDSNNNNDKKTEELPEEKI</sequence>
<feature type="compositionally biased region" description="Basic and acidic residues" evidence="1">
    <location>
        <begin position="58"/>
        <end position="73"/>
    </location>
</feature>
<reference evidence="2 3" key="1">
    <citation type="journal article" date="1998" name="Science">
        <title>Genome sequence of the nematode C. elegans: a platform for investigating biology.</title>
        <authorList>
            <consortium name="The C. elegans sequencing consortium"/>
            <person name="Sulson J.E."/>
            <person name="Waterston R."/>
        </authorList>
    </citation>
    <scope>NUCLEOTIDE SEQUENCE [LARGE SCALE GENOMIC DNA]</scope>
    <source>
        <strain evidence="2 3">Bristol N2</strain>
    </source>
</reference>
<dbReference type="PaxDb" id="6239-W06D11.3"/>
<dbReference type="EMBL" id="BX284606">
    <property type="protein sequence ID" value="CAA93536.1"/>
    <property type="molecule type" value="Genomic_DNA"/>
</dbReference>
<evidence type="ECO:0000256" key="1">
    <source>
        <dbReference type="SAM" id="MobiDB-lite"/>
    </source>
</evidence>
<dbReference type="InParanoid" id="Q23198"/>
<proteinExistence type="predicted"/>
<dbReference type="WormBase" id="W06D11.3">
    <property type="protein sequence ID" value="CE06554"/>
    <property type="gene ID" value="WBGene00012301"/>
</dbReference>
<dbReference type="PIR" id="T26224">
    <property type="entry name" value="T26224"/>
</dbReference>
<dbReference type="Bgee" id="WBGene00012301">
    <property type="expression patterns" value="Expressed in germ line (C elegans) and 3 other cell types or tissues"/>
</dbReference>
<dbReference type="AlphaFoldDB" id="Q23198"/>
<dbReference type="Proteomes" id="UP000001940">
    <property type="component" value="Chromosome X"/>
</dbReference>
<protein>
    <submittedName>
        <fullName evidence="2">Uncharacterized protein</fullName>
    </submittedName>
</protein>
<dbReference type="HOGENOM" id="CLU_1846952_0_0_1"/>
<name>Q23198_CAEEL</name>
<gene>
    <name evidence="2" type="ORF">CELE_W06D11.3</name>
    <name evidence="2 4" type="ORF">W06D11.3</name>
</gene>
<feature type="compositionally biased region" description="Acidic residues" evidence="1">
    <location>
        <begin position="82"/>
        <end position="91"/>
    </location>
</feature>
<feature type="region of interest" description="Disordered" evidence="1">
    <location>
        <begin position="58"/>
        <end position="139"/>
    </location>
</feature>
<feature type="compositionally biased region" description="Polar residues" evidence="1">
    <location>
        <begin position="110"/>
        <end position="123"/>
    </location>
</feature>
<keyword evidence="3" id="KW-1185">Reference proteome</keyword>
<dbReference type="SMR" id="Q23198"/>
<feature type="compositionally biased region" description="Basic and acidic residues" evidence="1">
    <location>
        <begin position="127"/>
        <end position="139"/>
    </location>
</feature>